<comment type="catalytic activity">
    <reaction evidence="8 9">
        <text>a 6-O-methyl-2'-deoxyguanosine in DNA + L-cysteinyl-[protein] = S-methyl-L-cysteinyl-[protein] + a 2'-deoxyguanosine in DNA</text>
        <dbReference type="Rhea" id="RHEA:24000"/>
        <dbReference type="Rhea" id="RHEA-COMP:10131"/>
        <dbReference type="Rhea" id="RHEA-COMP:10132"/>
        <dbReference type="Rhea" id="RHEA-COMP:11367"/>
        <dbReference type="Rhea" id="RHEA-COMP:11368"/>
        <dbReference type="ChEBI" id="CHEBI:29950"/>
        <dbReference type="ChEBI" id="CHEBI:82612"/>
        <dbReference type="ChEBI" id="CHEBI:85445"/>
        <dbReference type="ChEBI" id="CHEBI:85448"/>
        <dbReference type="EC" id="2.1.1.63"/>
    </reaction>
</comment>
<organism evidence="12 13">
    <name type="scientific">Desulfuribacillus alkaliarsenatis</name>
    <dbReference type="NCBI Taxonomy" id="766136"/>
    <lineage>
        <taxon>Bacteria</taxon>
        <taxon>Bacillati</taxon>
        <taxon>Bacillota</taxon>
        <taxon>Desulfuribacillia</taxon>
        <taxon>Desulfuribacillales</taxon>
        <taxon>Desulfuribacillaceae</taxon>
        <taxon>Desulfuribacillus</taxon>
    </lineage>
</organism>
<keyword evidence="4 9" id="KW-0489">Methyltransferase</keyword>
<proteinExistence type="inferred from homology"/>
<comment type="function">
    <text evidence="9">Involved in the cellular defense against the biological effects of O6-methylguanine (O6-MeG) and O4-methylthymine (O4-MeT) in DNA. Repairs the methylated nucleobase in DNA by stoichiometrically transferring the methyl group to a cysteine residue in the enzyme. This is a suicide reaction: the enzyme is irreversibly inactivated.</text>
</comment>
<dbReference type="SUPFAM" id="SSF46767">
    <property type="entry name" value="Methylated DNA-protein cysteine methyltransferase, C-terminal domain"/>
    <property type="match status" value="1"/>
</dbReference>
<dbReference type="FunFam" id="1.10.10.10:FF:000214">
    <property type="entry name" value="Methylated-DNA--protein-cysteine methyltransferase"/>
    <property type="match status" value="1"/>
</dbReference>
<evidence type="ECO:0000259" key="10">
    <source>
        <dbReference type="Pfam" id="PF01035"/>
    </source>
</evidence>
<keyword evidence="6 9" id="KW-0227">DNA damage</keyword>
<accession>A0A1E5G2G2</accession>
<dbReference type="HAMAP" id="MF_00772">
    <property type="entry name" value="OGT"/>
    <property type="match status" value="1"/>
</dbReference>
<dbReference type="InterPro" id="IPR001497">
    <property type="entry name" value="MethylDNA_cys_MeTrfase_AS"/>
</dbReference>
<feature type="active site" description="Nucleophile; methyl group acceptor" evidence="9">
    <location>
        <position position="136"/>
    </location>
</feature>
<sequence length="178" mass="19626">MKIQYLYKYNAHIGTLTITSDGEHIIGLWLNDIDLKESTEIKEVGPTEIAVFKEAKSWLDLYFDGKVPGFMPPILTNGTAFRQSVWKILCEIPYGEVITYGDIAKKIALQLGKQRMSAQAVGGAVGSNPISILIPCHRVVGASGNLTGYVGGLDKKARLLELEGLDMNRFFIPNSPKR</sequence>
<keyword evidence="13" id="KW-1185">Reference proteome</keyword>
<feature type="domain" description="Methylguanine DNA methyltransferase ribonuclease-like" evidence="11">
    <location>
        <begin position="8"/>
        <end position="67"/>
    </location>
</feature>
<dbReference type="PANTHER" id="PTHR10815">
    <property type="entry name" value="METHYLATED-DNA--PROTEIN-CYSTEINE METHYLTRANSFERASE"/>
    <property type="match status" value="1"/>
</dbReference>
<dbReference type="CDD" id="cd06445">
    <property type="entry name" value="ATase"/>
    <property type="match status" value="1"/>
</dbReference>
<evidence type="ECO:0000259" key="11">
    <source>
        <dbReference type="Pfam" id="PF02870"/>
    </source>
</evidence>
<dbReference type="InterPro" id="IPR014048">
    <property type="entry name" value="MethylDNA_cys_MeTrfase_DNA-bd"/>
</dbReference>
<evidence type="ECO:0000256" key="1">
    <source>
        <dbReference type="ARBA" id="ARBA00001286"/>
    </source>
</evidence>
<evidence type="ECO:0000256" key="2">
    <source>
        <dbReference type="ARBA" id="ARBA00008711"/>
    </source>
</evidence>
<comment type="subcellular location">
    <subcellularLocation>
        <location evidence="9">Cytoplasm</location>
    </subcellularLocation>
</comment>
<dbReference type="GO" id="GO:0006307">
    <property type="term" value="P:DNA alkylation repair"/>
    <property type="evidence" value="ECO:0007669"/>
    <property type="project" value="UniProtKB-UniRule"/>
</dbReference>
<dbReference type="AlphaFoldDB" id="A0A1E5G2G2"/>
<dbReference type="GO" id="GO:0032259">
    <property type="term" value="P:methylation"/>
    <property type="evidence" value="ECO:0007669"/>
    <property type="project" value="UniProtKB-KW"/>
</dbReference>
<dbReference type="Gene3D" id="3.30.160.70">
    <property type="entry name" value="Methylated DNA-protein cysteine methyltransferase domain"/>
    <property type="match status" value="1"/>
</dbReference>
<dbReference type="PANTHER" id="PTHR10815:SF5">
    <property type="entry name" value="METHYLATED-DNA--PROTEIN-CYSTEINE METHYLTRANSFERASE"/>
    <property type="match status" value="1"/>
</dbReference>
<evidence type="ECO:0000256" key="5">
    <source>
        <dbReference type="ARBA" id="ARBA00022679"/>
    </source>
</evidence>
<dbReference type="InterPro" id="IPR008332">
    <property type="entry name" value="MethylG_MeTrfase_N"/>
</dbReference>
<evidence type="ECO:0000313" key="12">
    <source>
        <dbReference type="EMBL" id="OEF97077.1"/>
    </source>
</evidence>
<dbReference type="EC" id="2.1.1.63" evidence="9"/>
<comment type="miscellaneous">
    <text evidence="9">This enzyme catalyzes only one turnover and therefore is not strictly catalytic. According to one definition, an enzyme is a biocatalyst that acts repeatedly and over many reaction cycles.</text>
</comment>
<keyword evidence="5 9" id="KW-0808">Transferase</keyword>
<evidence type="ECO:0000313" key="13">
    <source>
        <dbReference type="Proteomes" id="UP000094296"/>
    </source>
</evidence>
<comment type="catalytic activity">
    <reaction evidence="1 9">
        <text>a 4-O-methyl-thymidine in DNA + L-cysteinyl-[protein] = a thymidine in DNA + S-methyl-L-cysteinyl-[protein]</text>
        <dbReference type="Rhea" id="RHEA:53428"/>
        <dbReference type="Rhea" id="RHEA-COMP:10131"/>
        <dbReference type="Rhea" id="RHEA-COMP:10132"/>
        <dbReference type="Rhea" id="RHEA-COMP:13555"/>
        <dbReference type="Rhea" id="RHEA-COMP:13556"/>
        <dbReference type="ChEBI" id="CHEBI:29950"/>
        <dbReference type="ChEBI" id="CHEBI:82612"/>
        <dbReference type="ChEBI" id="CHEBI:137386"/>
        <dbReference type="ChEBI" id="CHEBI:137387"/>
        <dbReference type="EC" id="2.1.1.63"/>
    </reaction>
</comment>
<evidence type="ECO:0000256" key="6">
    <source>
        <dbReference type="ARBA" id="ARBA00022763"/>
    </source>
</evidence>
<dbReference type="InterPro" id="IPR036388">
    <property type="entry name" value="WH-like_DNA-bd_sf"/>
</dbReference>
<dbReference type="Gene3D" id="1.10.10.10">
    <property type="entry name" value="Winged helix-like DNA-binding domain superfamily/Winged helix DNA-binding domain"/>
    <property type="match status" value="1"/>
</dbReference>
<dbReference type="Pfam" id="PF01035">
    <property type="entry name" value="DNA_binding_1"/>
    <property type="match status" value="1"/>
</dbReference>
<protein>
    <recommendedName>
        <fullName evidence="9">Methylated-DNA--protein-cysteine methyltransferase</fullName>
        <ecNumber evidence="9">2.1.1.63</ecNumber>
    </recommendedName>
    <alternativeName>
        <fullName evidence="9">6-O-methylguanine-DNA methyltransferase</fullName>
        <shortName evidence="9">MGMT</shortName>
    </alternativeName>
    <alternativeName>
        <fullName evidence="9">O-6-methylguanine-DNA-alkyltransferase</fullName>
    </alternativeName>
</protein>
<comment type="caution">
    <text evidence="12">The sequence shown here is derived from an EMBL/GenBank/DDBJ whole genome shotgun (WGS) entry which is preliminary data.</text>
</comment>
<dbReference type="GO" id="GO:0003908">
    <property type="term" value="F:methylated-DNA-[protein]-cysteine S-methyltransferase activity"/>
    <property type="evidence" value="ECO:0007669"/>
    <property type="project" value="UniProtKB-UniRule"/>
</dbReference>
<evidence type="ECO:0000256" key="9">
    <source>
        <dbReference type="HAMAP-Rule" id="MF_00772"/>
    </source>
</evidence>
<dbReference type="EMBL" id="MIJE01000022">
    <property type="protein sequence ID" value="OEF97077.1"/>
    <property type="molecule type" value="Genomic_DNA"/>
</dbReference>
<reference evidence="12 13" key="1">
    <citation type="submission" date="2016-09" db="EMBL/GenBank/DDBJ databases">
        <title>Draft genome sequence for the type strain of Desulfuribacillus alkaliarsenatis AHT28, an obligately anaerobic, sulfidogenic bacterium isolated from Russian soda lake sediments.</title>
        <authorList>
            <person name="Abin C.A."/>
            <person name="Hollibaugh J.T."/>
        </authorList>
    </citation>
    <scope>NUCLEOTIDE SEQUENCE [LARGE SCALE GENOMIC DNA]</scope>
    <source>
        <strain evidence="12 13">AHT28</strain>
    </source>
</reference>
<dbReference type="NCBIfam" id="TIGR00589">
    <property type="entry name" value="ogt"/>
    <property type="match status" value="1"/>
</dbReference>
<keyword evidence="7 9" id="KW-0234">DNA repair</keyword>
<evidence type="ECO:0000256" key="4">
    <source>
        <dbReference type="ARBA" id="ARBA00022603"/>
    </source>
</evidence>
<gene>
    <name evidence="12" type="ORF">BHF68_05610</name>
</gene>
<feature type="domain" description="Methylated-DNA-[protein]-cysteine S-methyltransferase DNA binding" evidence="10">
    <location>
        <begin position="80"/>
        <end position="164"/>
    </location>
</feature>
<dbReference type="Proteomes" id="UP000094296">
    <property type="component" value="Unassembled WGS sequence"/>
</dbReference>
<evidence type="ECO:0000256" key="3">
    <source>
        <dbReference type="ARBA" id="ARBA00022490"/>
    </source>
</evidence>
<keyword evidence="3 9" id="KW-0963">Cytoplasm</keyword>
<comment type="similarity">
    <text evidence="2 9">Belongs to the MGMT family.</text>
</comment>
<dbReference type="PROSITE" id="PS00374">
    <property type="entry name" value="MGMT"/>
    <property type="match status" value="1"/>
</dbReference>
<dbReference type="GO" id="GO:0005737">
    <property type="term" value="C:cytoplasm"/>
    <property type="evidence" value="ECO:0007669"/>
    <property type="project" value="UniProtKB-SubCell"/>
</dbReference>
<name>A0A1E5G2G2_9FIRM</name>
<dbReference type="SUPFAM" id="SSF53155">
    <property type="entry name" value="Methylated DNA-protein cysteine methyltransferase domain"/>
    <property type="match status" value="1"/>
</dbReference>
<dbReference type="InterPro" id="IPR036217">
    <property type="entry name" value="MethylDNA_cys_MeTrfase_DNAb"/>
</dbReference>
<evidence type="ECO:0000256" key="8">
    <source>
        <dbReference type="ARBA" id="ARBA00049348"/>
    </source>
</evidence>
<dbReference type="Pfam" id="PF02870">
    <property type="entry name" value="Methyltransf_1N"/>
    <property type="match status" value="1"/>
</dbReference>
<dbReference type="InterPro" id="IPR023546">
    <property type="entry name" value="MGMT"/>
</dbReference>
<dbReference type="InterPro" id="IPR036631">
    <property type="entry name" value="MGMT_N_sf"/>
</dbReference>
<evidence type="ECO:0000256" key="7">
    <source>
        <dbReference type="ARBA" id="ARBA00023204"/>
    </source>
</evidence>
<dbReference type="STRING" id="766136.BHF68_05610"/>